<organism evidence="2 3">
    <name type="scientific">Pseudomonas linyingensis</name>
    <dbReference type="NCBI Taxonomy" id="915471"/>
    <lineage>
        <taxon>Bacteria</taxon>
        <taxon>Pseudomonadati</taxon>
        <taxon>Pseudomonadota</taxon>
        <taxon>Gammaproteobacteria</taxon>
        <taxon>Pseudomonadales</taxon>
        <taxon>Pseudomonadaceae</taxon>
        <taxon>Pseudomonas</taxon>
    </lineage>
</organism>
<reference evidence="3" key="1">
    <citation type="submission" date="2016-10" db="EMBL/GenBank/DDBJ databases">
        <authorList>
            <person name="Varghese N."/>
            <person name="Submissions S."/>
        </authorList>
    </citation>
    <scope>NUCLEOTIDE SEQUENCE [LARGE SCALE GENOMIC DNA]</scope>
    <source>
        <strain evidence="3">LMG 25967</strain>
    </source>
</reference>
<keyword evidence="3" id="KW-1185">Reference proteome</keyword>
<sequence length="130" mass="13980">MIRQGRMRLAAWLGLFAMLMAFAGPLYSQLRALDSLPLALAIDLEALHCGEGQALPEHSATEPGPPEWVQCLEQCGYCNLLASTPALPPTLQLALPAPSSAVHQYLPPRQSLPQAPPASRQPRGPPLFHA</sequence>
<dbReference type="InterPro" id="IPR021333">
    <property type="entry name" value="DUF2946"/>
</dbReference>
<evidence type="ECO:0000256" key="1">
    <source>
        <dbReference type="SAM" id="MobiDB-lite"/>
    </source>
</evidence>
<protein>
    <recommendedName>
        <fullName evidence="4">DUF2946 domain-containing protein</fullName>
    </recommendedName>
</protein>
<evidence type="ECO:0008006" key="4">
    <source>
        <dbReference type="Google" id="ProtNLM"/>
    </source>
</evidence>
<dbReference type="AlphaFoldDB" id="A0A1H6RXD4"/>
<name>A0A1H6RXD4_9PSED</name>
<dbReference type="Proteomes" id="UP000242930">
    <property type="component" value="Unassembled WGS sequence"/>
</dbReference>
<evidence type="ECO:0000313" key="2">
    <source>
        <dbReference type="EMBL" id="SEI60508.1"/>
    </source>
</evidence>
<feature type="region of interest" description="Disordered" evidence="1">
    <location>
        <begin position="104"/>
        <end position="130"/>
    </location>
</feature>
<accession>A0A1H6RXD4</accession>
<evidence type="ECO:0000313" key="3">
    <source>
        <dbReference type="Proteomes" id="UP000242930"/>
    </source>
</evidence>
<proteinExistence type="predicted"/>
<dbReference type="EMBL" id="FNZE01000001">
    <property type="protein sequence ID" value="SEI60508.1"/>
    <property type="molecule type" value="Genomic_DNA"/>
</dbReference>
<gene>
    <name evidence="2" type="ORF">SAMN05216201_101192</name>
</gene>
<dbReference type="Pfam" id="PF11162">
    <property type="entry name" value="DUF2946"/>
    <property type="match status" value="1"/>
</dbReference>